<evidence type="ECO:0000259" key="2">
    <source>
        <dbReference type="Pfam" id="PF12834"/>
    </source>
</evidence>
<evidence type="ECO:0000313" key="5">
    <source>
        <dbReference type="Proteomes" id="UP001249505"/>
    </source>
</evidence>
<dbReference type="EMBL" id="JAUOES010000053">
    <property type="protein sequence ID" value="MDT3282989.1"/>
    <property type="molecule type" value="Genomic_DNA"/>
</dbReference>
<dbReference type="InterPro" id="IPR013762">
    <property type="entry name" value="Integrase-like_cat_sf"/>
</dbReference>
<evidence type="ECO:0000313" key="4">
    <source>
        <dbReference type="EMBL" id="MDT3282989.1"/>
    </source>
</evidence>
<dbReference type="RefSeq" id="WP_311901193.1">
    <property type="nucleotide sequence ID" value="NZ_JAUOES010000053.1"/>
</dbReference>
<gene>
    <name evidence="4" type="ORF">Q4Q50_22145</name>
</gene>
<reference evidence="4 5" key="1">
    <citation type="submission" date="2023-07" db="EMBL/GenBank/DDBJ databases">
        <title>Novel Shewanella species isolated from Baltic Sea sediments.</title>
        <authorList>
            <person name="Martin-Rodriguez A.J."/>
        </authorList>
    </citation>
    <scope>NUCLEOTIDE SEQUENCE [LARGE SCALE GENOMIC DNA]</scope>
    <source>
        <strain evidence="4 5">SP2S1-2</strain>
    </source>
</reference>
<feature type="domain" description="Putative integrase N-terminal" evidence="2">
    <location>
        <begin position="30"/>
        <end position="109"/>
    </location>
</feature>
<keyword evidence="5" id="KW-1185">Reference proteome</keyword>
<protein>
    <submittedName>
        <fullName evidence="4">Integrase domain-containing protein</fullName>
    </submittedName>
</protein>
<dbReference type="InterPro" id="IPR024456">
    <property type="entry name" value="Integrase_catalytic_putative"/>
</dbReference>
<dbReference type="InterPro" id="IPR024457">
    <property type="entry name" value="Putative_integrase_N"/>
</dbReference>
<dbReference type="Proteomes" id="UP001249505">
    <property type="component" value="Unassembled WGS sequence"/>
</dbReference>
<feature type="domain" description="Integrase catalytic" evidence="3">
    <location>
        <begin position="143"/>
        <end position="254"/>
    </location>
</feature>
<organism evidence="4 5">
    <name type="scientific">Shewanella scandinavica</name>
    <dbReference type="NCBI Taxonomy" id="3063538"/>
    <lineage>
        <taxon>Bacteria</taxon>
        <taxon>Pseudomonadati</taxon>
        <taxon>Pseudomonadota</taxon>
        <taxon>Gammaproteobacteria</taxon>
        <taxon>Alteromonadales</taxon>
        <taxon>Shewanellaceae</taxon>
        <taxon>Shewanella</taxon>
    </lineage>
</organism>
<dbReference type="SUPFAM" id="SSF56349">
    <property type="entry name" value="DNA breaking-rejoining enzymes"/>
    <property type="match status" value="1"/>
</dbReference>
<accession>A0ABU3G830</accession>
<dbReference type="Gene3D" id="1.10.443.10">
    <property type="entry name" value="Intergrase catalytic core"/>
    <property type="match status" value="1"/>
</dbReference>
<evidence type="ECO:0000256" key="1">
    <source>
        <dbReference type="ARBA" id="ARBA00023172"/>
    </source>
</evidence>
<sequence length="308" mass="34929">MRQIGAFPFFEFVTISRGFMAFTFFFQANKFLKQHCASSFATKSERIKTIRLVDKQLRELGFKNLQLKGLKPKHIDALLQKWQAENLSAGTIKNRMVHIRWLTEKIGKKGVISPSNSDLGIDKRVYVTNENKGKTLTEAQLNAVSDPYIKMSLQLQAAFGLRREEAMKIIVDKAVQGDRLLLDASWCKGGRDRAIPILTDEQRQLLTQASTLTRGRSLIPPQLMYVQQMKRYENTCLKIGLDRAHGLRHRYAQQRYVALTGFECHAVSGVAARRLSEAHRALDKMARAIITQELGHGRLPVTAVYLGS</sequence>
<dbReference type="Pfam" id="PF12835">
    <property type="entry name" value="Integrase_1"/>
    <property type="match status" value="1"/>
</dbReference>
<name>A0ABU3G830_9GAMM</name>
<evidence type="ECO:0000259" key="3">
    <source>
        <dbReference type="Pfam" id="PF12835"/>
    </source>
</evidence>
<dbReference type="InterPro" id="IPR011010">
    <property type="entry name" value="DNA_brk_join_enz"/>
</dbReference>
<keyword evidence="1" id="KW-0233">DNA recombination</keyword>
<comment type="caution">
    <text evidence="4">The sequence shown here is derived from an EMBL/GenBank/DDBJ whole genome shotgun (WGS) entry which is preliminary data.</text>
</comment>
<proteinExistence type="predicted"/>
<dbReference type="Pfam" id="PF12834">
    <property type="entry name" value="Phage_int_SAM_2"/>
    <property type="match status" value="1"/>
</dbReference>